<dbReference type="Gene3D" id="2.60.40.10">
    <property type="entry name" value="Immunoglobulins"/>
    <property type="match status" value="3"/>
</dbReference>
<evidence type="ECO:0008006" key="3">
    <source>
        <dbReference type="Google" id="ProtNLM"/>
    </source>
</evidence>
<name>A6H1Z3_FLAPJ</name>
<dbReference type="KEGG" id="fps:FP2312"/>
<proteinExistence type="predicted"/>
<dbReference type="OrthoDB" id="1121506at2"/>
<dbReference type="STRING" id="402612.FP2312"/>
<reference evidence="1 2" key="1">
    <citation type="journal article" date="2007" name="Nat. Biotechnol.">
        <title>Complete genome sequence of the fish pathogen Flavobacterium psychrophilum.</title>
        <authorList>
            <person name="Duchaud E."/>
            <person name="Boussaha M."/>
            <person name="Loux V."/>
            <person name="Bernardet J.F."/>
            <person name="Michel C."/>
            <person name="Kerouault B."/>
            <person name="Mondot S."/>
            <person name="Nicolas P."/>
            <person name="Bossy R."/>
            <person name="Caron C."/>
            <person name="Bessieres P."/>
            <person name="Gibrat J.F."/>
            <person name="Claverol S."/>
            <person name="Dumetz F."/>
            <person name="Le Henaff M."/>
            <person name="Benmansour A."/>
        </authorList>
    </citation>
    <scope>NUCLEOTIDE SEQUENCE [LARGE SCALE GENOMIC DNA]</scope>
    <source>
        <strain evidence="2">ATCC 49511 / DSM 21280 / CIP 103535 / JIP02/86</strain>
    </source>
</reference>
<accession>A6H1Z3</accession>
<dbReference type="HOGENOM" id="CLU_074560_0_0_10"/>
<dbReference type="GeneID" id="66553418"/>
<evidence type="ECO:0000313" key="2">
    <source>
        <dbReference type="Proteomes" id="UP000006394"/>
    </source>
</evidence>
<dbReference type="InterPro" id="IPR013783">
    <property type="entry name" value="Ig-like_fold"/>
</dbReference>
<dbReference type="eggNOG" id="COG4733">
    <property type="taxonomic scope" value="Bacteria"/>
</dbReference>
<dbReference type="AlphaFoldDB" id="A6H1Z3"/>
<dbReference type="PATRIC" id="fig|402612.5.peg.2364"/>
<dbReference type="Proteomes" id="UP000006394">
    <property type="component" value="Chromosome"/>
</dbReference>
<dbReference type="EnsemblBacteria" id="CAL44367">
    <property type="protein sequence ID" value="CAL44367"/>
    <property type="gene ID" value="FP2312"/>
</dbReference>
<organism evidence="1 2">
    <name type="scientific">Flavobacterium psychrophilum (strain ATCC 49511 / DSM 21280 / CIP 103535 / JIP02/86)</name>
    <dbReference type="NCBI Taxonomy" id="402612"/>
    <lineage>
        <taxon>Bacteria</taxon>
        <taxon>Pseudomonadati</taxon>
        <taxon>Bacteroidota</taxon>
        <taxon>Flavobacteriia</taxon>
        <taxon>Flavobacteriales</taxon>
        <taxon>Flavobacteriaceae</taxon>
        <taxon>Flavobacterium</taxon>
    </lineage>
</organism>
<sequence>MKTTLLYKILFCCSFLFLFSCESIVLEDDISDKEMTLVAPINIAQFFSTGVSFTWGVVEGAEKYHLQIAKPNFDSPIQIVLDTIVSTNTFTSQLNIGNYEWRVQAINGNYVTSYKSRFFTIVSNADFQNNTVVLTSPANNLNTNTSTQNLSWQSILGATSYQIQIYDSSNTVISDQNVSATNLSYTFPQGSYNWRVRATNGTDQTLYTSRSILVDTTDPNTPVLSSPVNTSVTTNTSVSFQWSRTAIAGSAETDEISIYTDSALTNLQLTAVANSPFITTLTTGTYYWFVKSYDAAGNMSSQSTVFSFTIN</sequence>
<protein>
    <recommendedName>
        <fullName evidence="3">Fibronectin type-III domain-containing protein</fullName>
    </recommendedName>
</protein>
<dbReference type="PROSITE" id="PS51257">
    <property type="entry name" value="PROKAR_LIPOPROTEIN"/>
    <property type="match status" value="1"/>
</dbReference>
<keyword evidence="2" id="KW-1185">Reference proteome</keyword>
<dbReference type="RefSeq" id="WP_011964401.1">
    <property type="nucleotide sequence ID" value="NC_009613.3"/>
</dbReference>
<gene>
    <name evidence="1" type="ordered locus">FP2312</name>
</gene>
<dbReference type="EMBL" id="AM398681">
    <property type="protein sequence ID" value="CAL44367.1"/>
    <property type="molecule type" value="Genomic_DNA"/>
</dbReference>
<evidence type="ECO:0000313" key="1">
    <source>
        <dbReference type="EMBL" id="CAL44367.1"/>
    </source>
</evidence>